<proteinExistence type="predicted"/>
<protein>
    <submittedName>
        <fullName evidence="1">Uncharacterized protein</fullName>
    </submittedName>
</protein>
<dbReference type="EMBL" id="BK059105">
    <property type="protein sequence ID" value="DAE31143.1"/>
    <property type="molecule type" value="Genomic_DNA"/>
</dbReference>
<evidence type="ECO:0000313" key="1">
    <source>
        <dbReference type="EMBL" id="DAE31143.1"/>
    </source>
</evidence>
<reference evidence="1" key="1">
    <citation type="journal article" date="2021" name="Proc. Natl. Acad. Sci. U.S.A.">
        <title>A Catalog of Tens of Thousands of Viruses from Human Metagenomes Reveals Hidden Associations with Chronic Diseases.</title>
        <authorList>
            <person name="Tisza M.J."/>
            <person name="Buck C.B."/>
        </authorList>
    </citation>
    <scope>NUCLEOTIDE SEQUENCE</scope>
    <source>
        <strain evidence="1">CtML55</strain>
    </source>
</reference>
<accession>A0A8S5RIE8</accession>
<sequence length="51" mass="5863">MHFRVCYARTKATSTDLRLLALRTTNNVLLDLSLSHPLYILHKGSMQSIVY</sequence>
<organism evidence="1">
    <name type="scientific">virus sp. ctML55</name>
    <dbReference type="NCBI Taxonomy" id="2827627"/>
    <lineage>
        <taxon>Viruses</taxon>
    </lineage>
</organism>
<name>A0A8S5RIE8_9VIRU</name>